<keyword evidence="6" id="KW-1185">Reference proteome</keyword>
<reference evidence="2 6" key="1">
    <citation type="submission" date="2015-04" db="EMBL/GenBank/DDBJ databases">
        <authorList>
            <person name="Syromyatnikov M.Y."/>
            <person name="Popov V.N."/>
        </authorList>
    </citation>
    <scope>NUCLEOTIDE SEQUENCE [LARGE SCALE GENOMIC DNA]</scope>
</reference>
<dbReference type="EMBL" id="CVRI01000038">
    <property type="protein sequence ID" value="CRK94260.1"/>
    <property type="molecule type" value="Genomic_DNA"/>
</dbReference>
<protein>
    <submittedName>
        <fullName evidence="1">CLUMA_CG007774, isoform A</fullName>
    </submittedName>
    <submittedName>
        <fullName evidence="2">CLUMA_CG007775, isoform A</fullName>
    </submittedName>
    <submittedName>
        <fullName evidence="3">CLUMA_CG007776, isoform A</fullName>
    </submittedName>
    <submittedName>
        <fullName evidence="4">CLUMA_CG007777, isoform A</fullName>
    </submittedName>
    <submittedName>
        <fullName evidence="5">CLUMA_CG007778, isoform A</fullName>
    </submittedName>
</protein>
<evidence type="ECO:0000313" key="6">
    <source>
        <dbReference type="Proteomes" id="UP000183832"/>
    </source>
</evidence>
<sequence length="470" mass="54253">MSRFAICNLDRVEKEFMWSVCGLQNFEFPSNCYVKTENFPLENSDESWFIKLMKDGRNLSFSFECENLPSFVANFEVKIVADQGRELCIEQVMFSPDFCSKHFYINDSTMVVKFKVCYEIIKSVKVKETDANGITNETYMDNFSNKTDPNAFNNETDPNAISNEVYSNAFSNETDTNAVSNEVYSNNFNNEVYPNAFNNEIYPNGLSNGTDPNAVSNEVYSNAFSNETDPNAVSHEVYSNAFSNETPGTSSEDEVIVIEDDDSDDDWNVISMNESVDGNIHDEENNTANEDGHQTTIDDGEEEEFFTEDQFTILNASSIEETSSVEEESEEQAAMINDPRTNHHIEKAFEKIPAFLDIINNETPEKWEHLQNLWRDFGDVGLPKEVLNVWETALSDHITLENFFNMFTLAYICKFEKLKEFIITDFISEYENEYEELFNSDGWKELESGENRCHVVFDFVRKFRECYEFL</sequence>
<evidence type="ECO:0000313" key="5">
    <source>
        <dbReference type="EMBL" id="CRK94263.1"/>
    </source>
</evidence>
<dbReference type="Proteomes" id="UP000183832">
    <property type="component" value="Unassembled WGS sequence"/>
</dbReference>
<name>A0A1J1I3T8_9DIPT</name>
<evidence type="ECO:0000313" key="2">
    <source>
        <dbReference type="EMBL" id="CRK94260.1"/>
    </source>
</evidence>
<evidence type="ECO:0000313" key="4">
    <source>
        <dbReference type="EMBL" id="CRK94262.1"/>
    </source>
</evidence>
<dbReference type="STRING" id="568069.A0A1J1I3T8"/>
<accession>A0A1J1I3T8</accession>
<evidence type="ECO:0000313" key="1">
    <source>
        <dbReference type="EMBL" id="CRK94259.1"/>
    </source>
</evidence>
<dbReference type="AlphaFoldDB" id="A0A1J1I3T8"/>
<dbReference type="EMBL" id="CVRI01000038">
    <property type="protein sequence ID" value="CRK94259.1"/>
    <property type="molecule type" value="Genomic_DNA"/>
</dbReference>
<organism evidence="2 6">
    <name type="scientific">Clunio marinus</name>
    <dbReference type="NCBI Taxonomy" id="568069"/>
    <lineage>
        <taxon>Eukaryota</taxon>
        <taxon>Metazoa</taxon>
        <taxon>Ecdysozoa</taxon>
        <taxon>Arthropoda</taxon>
        <taxon>Hexapoda</taxon>
        <taxon>Insecta</taxon>
        <taxon>Pterygota</taxon>
        <taxon>Neoptera</taxon>
        <taxon>Endopterygota</taxon>
        <taxon>Diptera</taxon>
        <taxon>Nematocera</taxon>
        <taxon>Chironomoidea</taxon>
        <taxon>Chironomidae</taxon>
        <taxon>Clunio</taxon>
    </lineage>
</organism>
<dbReference type="EMBL" id="CVRI01000038">
    <property type="protein sequence ID" value="CRK94262.1"/>
    <property type="molecule type" value="Genomic_DNA"/>
</dbReference>
<dbReference type="EMBL" id="CVRI01000038">
    <property type="protein sequence ID" value="CRK94263.1"/>
    <property type="molecule type" value="Genomic_DNA"/>
</dbReference>
<dbReference type="EMBL" id="CVRI01000038">
    <property type="protein sequence ID" value="CRK94261.1"/>
    <property type="molecule type" value="Genomic_DNA"/>
</dbReference>
<gene>
    <name evidence="1" type="ORF">CLUMA_CG007774</name>
    <name evidence="2" type="ORF">CLUMA_CG007775</name>
    <name evidence="3" type="ORF">CLUMA_CG007776</name>
    <name evidence="4" type="ORF">CLUMA_CG007777</name>
    <name evidence="5" type="ORF">CLUMA_CG007778</name>
</gene>
<evidence type="ECO:0000313" key="3">
    <source>
        <dbReference type="EMBL" id="CRK94261.1"/>
    </source>
</evidence>
<proteinExistence type="predicted"/>